<evidence type="ECO:0000256" key="2">
    <source>
        <dbReference type="ARBA" id="ARBA00040158"/>
    </source>
</evidence>
<evidence type="ECO:0000256" key="3">
    <source>
        <dbReference type="ARBA" id="ARBA00041533"/>
    </source>
</evidence>
<feature type="domain" description="J" evidence="7">
    <location>
        <begin position="26"/>
        <end position="90"/>
    </location>
</feature>
<evidence type="ECO:0000313" key="8">
    <source>
        <dbReference type="EMBL" id="RZF33693.1"/>
    </source>
</evidence>
<name>A0A482WJN8_LAOST</name>
<gene>
    <name evidence="8" type="ORF">LSTR_LSTR007071</name>
</gene>
<dbReference type="InterPro" id="IPR001623">
    <property type="entry name" value="DnaJ_domain"/>
</dbReference>
<dbReference type="PANTHER" id="PTHR44360">
    <property type="entry name" value="DNAJ HOMOLOG SUBFAMILY B MEMBER 9"/>
    <property type="match status" value="1"/>
</dbReference>
<evidence type="ECO:0000256" key="5">
    <source>
        <dbReference type="ARBA" id="ARBA00046365"/>
    </source>
</evidence>
<dbReference type="OrthoDB" id="552049at2759"/>
<dbReference type="EMBL" id="QKKF02033617">
    <property type="protein sequence ID" value="RZF33693.1"/>
    <property type="molecule type" value="Genomic_DNA"/>
</dbReference>
<dbReference type="GO" id="GO:0051087">
    <property type="term" value="F:protein-folding chaperone binding"/>
    <property type="evidence" value="ECO:0007669"/>
    <property type="project" value="TreeGrafter"/>
</dbReference>
<comment type="subunit">
    <text evidence="5">Interacts with HSPA5/BiP; interaction is direct. Interacts with ERN1/IRE1 (via the luminal region). Interacts with DERL1.</text>
</comment>
<dbReference type="Gene3D" id="1.10.287.110">
    <property type="entry name" value="DnaJ domain"/>
    <property type="match status" value="1"/>
</dbReference>
<dbReference type="InterPro" id="IPR051948">
    <property type="entry name" value="Hsp70_co-chaperone_J-domain"/>
</dbReference>
<feature type="signal peptide" evidence="6">
    <location>
        <begin position="1"/>
        <end position="23"/>
    </location>
</feature>
<evidence type="ECO:0000256" key="1">
    <source>
        <dbReference type="ARBA" id="ARBA00023186"/>
    </source>
</evidence>
<dbReference type="SMR" id="A0A482WJN8"/>
<dbReference type="Proteomes" id="UP000291343">
    <property type="component" value="Unassembled WGS sequence"/>
</dbReference>
<feature type="chain" id="PRO_5019765775" description="DnaJ homolog subfamily B member 9" evidence="6">
    <location>
        <begin position="24"/>
        <end position="199"/>
    </location>
</feature>
<proteinExistence type="predicted"/>
<dbReference type="GO" id="GO:0051787">
    <property type="term" value="F:misfolded protein binding"/>
    <property type="evidence" value="ECO:0007669"/>
    <property type="project" value="TreeGrafter"/>
</dbReference>
<comment type="caution">
    <text evidence="8">The sequence shown here is derived from an EMBL/GenBank/DDBJ whole genome shotgun (WGS) entry which is preliminary data.</text>
</comment>
<dbReference type="STRING" id="195883.A0A482WJN8"/>
<dbReference type="SUPFAM" id="SSF46565">
    <property type="entry name" value="Chaperone J-domain"/>
    <property type="match status" value="1"/>
</dbReference>
<protein>
    <recommendedName>
        <fullName evidence="2">DnaJ homolog subfamily B member 9</fullName>
    </recommendedName>
    <alternativeName>
        <fullName evidence="3">Endoplasmic reticulum DNA J domain-containing protein 4</fullName>
    </alternativeName>
</protein>
<reference evidence="8 9" key="1">
    <citation type="journal article" date="2017" name="Gigascience">
        <title>Genome sequence of the small brown planthopper, Laodelphax striatellus.</title>
        <authorList>
            <person name="Zhu J."/>
            <person name="Jiang F."/>
            <person name="Wang X."/>
            <person name="Yang P."/>
            <person name="Bao Y."/>
            <person name="Zhao W."/>
            <person name="Wang W."/>
            <person name="Lu H."/>
            <person name="Wang Q."/>
            <person name="Cui N."/>
            <person name="Li J."/>
            <person name="Chen X."/>
            <person name="Luo L."/>
            <person name="Yu J."/>
            <person name="Kang L."/>
            <person name="Cui F."/>
        </authorList>
    </citation>
    <scope>NUCLEOTIDE SEQUENCE [LARGE SCALE GENOMIC DNA]</scope>
    <source>
        <strain evidence="8">Lst14</strain>
    </source>
</reference>
<dbReference type="PROSITE" id="PS00636">
    <property type="entry name" value="DNAJ_1"/>
    <property type="match status" value="1"/>
</dbReference>
<dbReference type="Pfam" id="PF00226">
    <property type="entry name" value="DnaJ"/>
    <property type="match status" value="1"/>
</dbReference>
<dbReference type="InterPro" id="IPR018253">
    <property type="entry name" value="DnaJ_domain_CS"/>
</dbReference>
<evidence type="ECO:0000256" key="4">
    <source>
        <dbReference type="ARBA" id="ARBA00045428"/>
    </source>
</evidence>
<dbReference type="PROSITE" id="PS50076">
    <property type="entry name" value="DNAJ_2"/>
    <property type="match status" value="1"/>
</dbReference>
<dbReference type="PANTHER" id="PTHR44360:SF1">
    <property type="entry name" value="DNAJ HOMOLOG SUBFAMILY B MEMBER 9"/>
    <property type="match status" value="1"/>
</dbReference>
<evidence type="ECO:0000259" key="7">
    <source>
        <dbReference type="PROSITE" id="PS50076"/>
    </source>
</evidence>
<sequence>MKSGLLSSLFLAFIIFSPALVFCEEDFYEVLGVKRNASDKEIKSAYKKLAIKYHPDKNKDKDTTKKFQQVSEAYEALKDEKSRKEYDMKRQGDVFGGFHGGQPFEHDNFFRFEEFVHPSFHQNKESNGGHRHNMNFDFFQDNMIFDMFDDERFGSGSSFFGNHFGQEKDHGSSQRSGGRSCRTVTQRVGNTVTTYTECF</sequence>
<keyword evidence="9" id="KW-1185">Reference proteome</keyword>
<dbReference type="AlphaFoldDB" id="A0A482WJN8"/>
<keyword evidence="1" id="KW-0143">Chaperone</keyword>
<dbReference type="GO" id="GO:0005783">
    <property type="term" value="C:endoplasmic reticulum"/>
    <property type="evidence" value="ECO:0007669"/>
    <property type="project" value="TreeGrafter"/>
</dbReference>
<dbReference type="CDD" id="cd06257">
    <property type="entry name" value="DnaJ"/>
    <property type="match status" value="1"/>
</dbReference>
<dbReference type="GO" id="GO:0036503">
    <property type="term" value="P:ERAD pathway"/>
    <property type="evidence" value="ECO:0007669"/>
    <property type="project" value="TreeGrafter"/>
</dbReference>
<evidence type="ECO:0000313" key="9">
    <source>
        <dbReference type="Proteomes" id="UP000291343"/>
    </source>
</evidence>
<comment type="function">
    <text evidence="4">Co-chaperone for Hsp70 protein HSPA5/BiP that acts as a key repressor of the ERN1/IRE1-mediated unfolded protein response (UPR). J domain-containing co-chaperones stimulate the ATPase activity of Hsp70 proteins and are required for efficient substrate recognition by Hsp70 proteins. In the unstressed endoplasmic reticulum, interacts with the luminal region of ERN1/IRE1 and selectively recruits HSPA5/BiP: HSPA5/BiP disrupts the dimerization of the active ERN1/IRE1 luminal region, thereby inactivating ERN1/IRE1. Also involved in endoplasmic reticulum-associated degradation (ERAD) of misfolded proteins. Required for survival of B-cell progenitors and normal antibody production.</text>
</comment>
<accession>A0A482WJN8</accession>
<dbReference type="InParanoid" id="A0A482WJN8"/>
<dbReference type="InterPro" id="IPR036869">
    <property type="entry name" value="J_dom_sf"/>
</dbReference>
<keyword evidence="6" id="KW-0732">Signal</keyword>
<dbReference type="SMART" id="SM00271">
    <property type="entry name" value="DnaJ"/>
    <property type="match status" value="1"/>
</dbReference>
<evidence type="ECO:0000256" key="6">
    <source>
        <dbReference type="SAM" id="SignalP"/>
    </source>
</evidence>
<dbReference type="PRINTS" id="PR00625">
    <property type="entry name" value="JDOMAIN"/>
</dbReference>
<organism evidence="8 9">
    <name type="scientific">Laodelphax striatellus</name>
    <name type="common">Small brown planthopper</name>
    <name type="synonym">Delphax striatella</name>
    <dbReference type="NCBI Taxonomy" id="195883"/>
    <lineage>
        <taxon>Eukaryota</taxon>
        <taxon>Metazoa</taxon>
        <taxon>Ecdysozoa</taxon>
        <taxon>Arthropoda</taxon>
        <taxon>Hexapoda</taxon>
        <taxon>Insecta</taxon>
        <taxon>Pterygota</taxon>
        <taxon>Neoptera</taxon>
        <taxon>Paraneoptera</taxon>
        <taxon>Hemiptera</taxon>
        <taxon>Auchenorrhyncha</taxon>
        <taxon>Fulgoroidea</taxon>
        <taxon>Delphacidae</taxon>
        <taxon>Criomorphinae</taxon>
        <taxon>Laodelphax</taxon>
    </lineage>
</organism>